<keyword evidence="3 4" id="KW-0732">Signal</keyword>
<dbReference type="CDD" id="cd13692">
    <property type="entry name" value="PBP2_BztA"/>
    <property type="match status" value="1"/>
</dbReference>
<dbReference type="Pfam" id="PF00497">
    <property type="entry name" value="SBP_bac_3"/>
    <property type="match status" value="1"/>
</dbReference>
<dbReference type="InterPro" id="IPR051455">
    <property type="entry name" value="Bact_solute-bind_prot3"/>
</dbReference>
<sequence>MNAPARFRSLFASMAAAATLAAAPAHAGKTLDGIKQRGAVACGVHTGRAGFALADGSGNWSGLDVDFCRAVAAATLGDATKVKFIPTSGQTRITALQSGEIDLLARNTTWTFTRDNGLGLMWAGINFHDGQGFMARKKPGLNSVKQLSGATVCVISGSTTEKTLSEYFRAHKLNYKAVVFDNPEAALQAFSSGRCQAYTGDLGALAVLRGKELANPDDYVILPEIISKEPAGPAVRRGDDEWFAVVRWTLNAMIEAEELGITQANADELKTRSDSIQVKRFLGQGDDLGKQLGLDREWALRIVKAVGNYGESYERNLGARSGLNVPRGKNALFTKGGLMMSPPMN</sequence>
<dbReference type="GeneID" id="94692450"/>
<evidence type="ECO:0000313" key="7">
    <source>
        <dbReference type="Proteomes" id="UP000183417"/>
    </source>
</evidence>
<feature type="domain" description="Solute-binding protein family 3/N-terminal" evidence="5">
    <location>
        <begin position="39"/>
        <end position="269"/>
    </location>
</feature>
<evidence type="ECO:0000256" key="1">
    <source>
        <dbReference type="ARBA" id="ARBA00010333"/>
    </source>
</evidence>
<evidence type="ECO:0000313" key="6">
    <source>
        <dbReference type="EMBL" id="SDY92932.1"/>
    </source>
</evidence>
<gene>
    <name evidence="6" type="ORF">SAMN05421547_109171</name>
</gene>
<dbReference type="GO" id="GO:0006865">
    <property type="term" value="P:amino acid transport"/>
    <property type="evidence" value="ECO:0007669"/>
    <property type="project" value="TreeGrafter"/>
</dbReference>
<feature type="chain" id="PRO_5010267292" evidence="4">
    <location>
        <begin position="28"/>
        <end position="345"/>
    </location>
</feature>
<dbReference type="EMBL" id="FNPE01000009">
    <property type="protein sequence ID" value="SDY92932.1"/>
    <property type="molecule type" value="Genomic_DNA"/>
</dbReference>
<dbReference type="SMART" id="SM00062">
    <property type="entry name" value="PBPb"/>
    <property type="match status" value="1"/>
</dbReference>
<dbReference type="PANTHER" id="PTHR30085:SF7">
    <property type="entry name" value="AMINO-ACID ABC TRANSPORTER-BINDING PROTEIN YHDW-RELATED"/>
    <property type="match status" value="1"/>
</dbReference>
<evidence type="ECO:0000256" key="4">
    <source>
        <dbReference type="SAM" id="SignalP"/>
    </source>
</evidence>
<evidence type="ECO:0000259" key="5">
    <source>
        <dbReference type="SMART" id="SM00062"/>
    </source>
</evidence>
<dbReference type="PANTHER" id="PTHR30085">
    <property type="entry name" value="AMINO ACID ABC TRANSPORTER PERMEASE"/>
    <property type="match status" value="1"/>
</dbReference>
<organism evidence="6 7">
    <name type="scientific">Delftia lacustris</name>
    <dbReference type="NCBI Taxonomy" id="558537"/>
    <lineage>
        <taxon>Bacteria</taxon>
        <taxon>Pseudomonadati</taxon>
        <taxon>Pseudomonadota</taxon>
        <taxon>Betaproteobacteria</taxon>
        <taxon>Burkholderiales</taxon>
        <taxon>Comamonadaceae</taxon>
        <taxon>Delftia</taxon>
    </lineage>
</organism>
<accession>A0A1H3NVJ5</accession>
<dbReference type="InterPro" id="IPR001638">
    <property type="entry name" value="Solute-binding_3/MltF_N"/>
</dbReference>
<dbReference type="SUPFAM" id="SSF53850">
    <property type="entry name" value="Periplasmic binding protein-like II"/>
    <property type="match status" value="1"/>
</dbReference>
<proteinExistence type="inferred from homology"/>
<keyword evidence="2" id="KW-0813">Transport</keyword>
<comment type="similarity">
    <text evidence="1">Belongs to the bacterial solute-binding protein 3 family.</text>
</comment>
<reference evidence="6 7" key="1">
    <citation type="submission" date="2016-10" db="EMBL/GenBank/DDBJ databases">
        <authorList>
            <person name="de Groot N.N."/>
        </authorList>
    </citation>
    <scope>NUCLEOTIDE SEQUENCE [LARGE SCALE GENOMIC DNA]</scope>
    <source>
        <strain evidence="6 7">LMG 24775</strain>
    </source>
</reference>
<evidence type="ECO:0000256" key="3">
    <source>
        <dbReference type="ARBA" id="ARBA00022729"/>
    </source>
</evidence>
<dbReference type="Proteomes" id="UP000183417">
    <property type="component" value="Unassembled WGS sequence"/>
</dbReference>
<dbReference type="RefSeq" id="WP_074922292.1">
    <property type="nucleotide sequence ID" value="NZ_CP141274.1"/>
</dbReference>
<protein>
    <submittedName>
        <fullName evidence="6">Amino acid ABC transporter substrate-binding protein, PAAT family</fullName>
    </submittedName>
</protein>
<name>A0A1H3NVJ5_9BURK</name>
<dbReference type="AlphaFoldDB" id="A0A1H3NVJ5"/>
<dbReference type="Gene3D" id="3.40.190.10">
    <property type="entry name" value="Periplasmic binding protein-like II"/>
    <property type="match status" value="2"/>
</dbReference>
<feature type="signal peptide" evidence="4">
    <location>
        <begin position="1"/>
        <end position="27"/>
    </location>
</feature>
<evidence type="ECO:0000256" key="2">
    <source>
        <dbReference type="ARBA" id="ARBA00022448"/>
    </source>
</evidence>